<gene>
    <name evidence="1" type="ORF">A2845_04560</name>
</gene>
<accession>A0A1G2CW54</accession>
<comment type="caution">
    <text evidence="1">The sequence shown here is derived from an EMBL/GenBank/DDBJ whole genome shotgun (WGS) entry which is preliminary data.</text>
</comment>
<name>A0A1G2CW54_9BACT</name>
<dbReference type="Proteomes" id="UP000177122">
    <property type="component" value="Unassembled WGS sequence"/>
</dbReference>
<evidence type="ECO:0000313" key="2">
    <source>
        <dbReference type="Proteomes" id="UP000177122"/>
    </source>
</evidence>
<protein>
    <submittedName>
        <fullName evidence="1">Uncharacterized protein</fullName>
    </submittedName>
</protein>
<reference evidence="1 2" key="1">
    <citation type="journal article" date="2016" name="Nat. Commun.">
        <title>Thousands of microbial genomes shed light on interconnected biogeochemical processes in an aquifer system.</title>
        <authorList>
            <person name="Anantharaman K."/>
            <person name="Brown C.T."/>
            <person name="Hug L.A."/>
            <person name="Sharon I."/>
            <person name="Castelle C.J."/>
            <person name="Probst A.J."/>
            <person name="Thomas B.C."/>
            <person name="Singh A."/>
            <person name="Wilkins M.J."/>
            <person name="Karaoz U."/>
            <person name="Brodie E.L."/>
            <person name="Williams K.H."/>
            <person name="Hubbard S.S."/>
            <person name="Banfield J.F."/>
        </authorList>
    </citation>
    <scope>NUCLEOTIDE SEQUENCE [LARGE SCALE GENOMIC DNA]</scope>
</reference>
<dbReference type="AlphaFoldDB" id="A0A1G2CW54"/>
<evidence type="ECO:0000313" key="1">
    <source>
        <dbReference type="EMBL" id="OGZ05605.1"/>
    </source>
</evidence>
<sequence length="115" mass="13311">MTKMIYGVDADAELSPVQVRDALVTCFREAHCDILDETFGSSTLRPEDTESLKKMDVELLIQEFFRKVEGDYDHPTKETLLLVMGELKKFAEEFRVEEIVSRHYSEILVLIKKLV</sequence>
<organism evidence="1 2">
    <name type="scientific">Candidatus Lloydbacteria bacterium RIFCSPHIGHO2_01_FULL_49_22</name>
    <dbReference type="NCBI Taxonomy" id="1798658"/>
    <lineage>
        <taxon>Bacteria</taxon>
        <taxon>Candidatus Lloydiibacteriota</taxon>
    </lineage>
</organism>
<proteinExistence type="predicted"/>
<dbReference type="EMBL" id="MHLI01000008">
    <property type="protein sequence ID" value="OGZ05605.1"/>
    <property type="molecule type" value="Genomic_DNA"/>
</dbReference>